<evidence type="ECO:0000256" key="1">
    <source>
        <dbReference type="SAM" id="MobiDB-lite"/>
    </source>
</evidence>
<protein>
    <submittedName>
        <fullName evidence="2">Uncharacterized protein</fullName>
    </submittedName>
</protein>
<dbReference type="EMBL" id="LT629688">
    <property type="protein sequence ID" value="SDE29810.1"/>
    <property type="molecule type" value="Genomic_DNA"/>
</dbReference>
<feature type="region of interest" description="Disordered" evidence="1">
    <location>
        <begin position="1"/>
        <end position="21"/>
    </location>
</feature>
<dbReference type="Proteomes" id="UP000198546">
    <property type="component" value="Chromosome i"/>
</dbReference>
<evidence type="ECO:0000313" key="3">
    <source>
        <dbReference type="Proteomes" id="UP000198546"/>
    </source>
</evidence>
<proteinExistence type="predicted"/>
<reference evidence="2 3" key="1">
    <citation type="submission" date="2016-10" db="EMBL/GenBank/DDBJ databases">
        <authorList>
            <person name="de Groot N.N."/>
        </authorList>
    </citation>
    <scope>NUCLEOTIDE SEQUENCE [LARGE SCALE GENOMIC DNA]</scope>
    <source>
        <strain evidence="2 3">MON 2.2</strain>
    </source>
</reference>
<keyword evidence="3" id="KW-1185">Reference proteome</keyword>
<dbReference type="STRING" id="675864.SAMN04489747_3048"/>
<evidence type="ECO:0000313" key="2">
    <source>
        <dbReference type="EMBL" id="SDE29810.1"/>
    </source>
</evidence>
<gene>
    <name evidence="2" type="ORF">SAMN04489747_3048</name>
</gene>
<name>A0A1G7BT56_9ACTN</name>
<accession>A0A1G7BT56</accession>
<dbReference type="AlphaFoldDB" id="A0A1G7BT56"/>
<sequence length="74" mass="7889">MPDTHVAPRGPRSRDPRASLLAPPVLPARVHTASDVGVAGRPDERPVLHQVDAALLWTLLLTAAALCVEGLLPW</sequence>
<organism evidence="2 3">
    <name type="scientific">Auraticoccus monumenti</name>
    <dbReference type="NCBI Taxonomy" id="675864"/>
    <lineage>
        <taxon>Bacteria</taxon>
        <taxon>Bacillati</taxon>
        <taxon>Actinomycetota</taxon>
        <taxon>Actinomycetes</taxon>
        <taxon>Propionibacteriales</taxon>
        <taxon>Propionibacteriaceae</taxon>
        <taxon>Auraticoccus</taxon>
    </lineage>
</organism>